<dbReference type="SUPFAM" id="SSF47413">
    <property type="entry name" value="lambda repressor-like DNA-binding domains"/>
    <property type="match status" value="1"/>
</dbReference>
<dbReference type="InterPro" id="IPR001387">
    <property type="entry name" value="Cro/C1-type_HTH"/>
</dbReference>
<protein>
    <submittedName>
        <fullName evidence="2">Helix-turn-helix domain-containing protein</fullName>
    </submittedName>
</protein>
<dbReference type="Proteomes" id="UP000626554">
    <property type="component" value="Unassembled WGS sequence"/>
</dbReference>
<proteinExistence type="predicted"/>
<organism evidence="2 3">
    <name type="scientific">Hymenobacter terrestris</name>
    <dbReference type="NCBI Taxonomy" id="2748310"/>
    <lineage>
        <taxon>Bacteria</taxon>
        <taxon>Pseudomonadati</taxon>
        <taxon>Bacteroidota</taxon>
        <taxon>Cytophagia</taxon>
        <taxon>Cytophagales</taxon>
        <taxon>Hymenobacteraceae</taxon>
        <taxon>Hymenobacter</taxon>
    </lineage>
</organism>
<dbReference type="SMART" id="SM00530">
    <property type="entry name" value="HTH_XRE"/>
    <property type="match status" value="1"/>
</dbReference>
<name>A0ABX2PZG7_9BACT</name>
<accession>A0ABX2PZG7</accession>
<dbReference type="InterPro" id="IPR010982">
    <property type="entry name" value="Lambda_DNA-bd_dom_sf"/>
</dbReference>
<sequence length="58" mass="6239">MADRRQKLGLSQIELAELGQVSVSFITKLEAGQANPGFRQLNRVLDAVGLALSITVKS</sequence>
<dbReference type="Pfam" id="PF01381">
    <property type="entry name" value="HTH_3"/>
    <property type="match status" value="1"/>
</dbReference>
<dbReference type="CDD" id="cd00093">
    <property type="entry name" value="HTH_XRE"/>
    <property type="match status" value="1"/>
</dbReference>
<comment type="caution">
    <text evidence="2">The sequence shown here is derived from an EMBL/GenBank/DDBJ whole genome shotgun (WGS) entry which is preliminary data.</text>
</comment>
<evidence type="ECO:0000313" key="2">
    <source>
        <dbReference type="EMBL" id="NVO83561.1"/>
    </source>
</evidence>
<reference evidence="2 3" key="1">
    <citation type="submission" date="2020-05" db="EMBL/GenBank/DDBJ databases">
        <title>Hymenobacter terrestris sp. nov. and Hymenobacter lapidiphilus sp. nov., isolated from regoliths in Antarctica.</title>
        <authorList>
            <person name="Sedlacek I."/>
            <person name="Pantucek R."/>
            <person name="Zeman M."/>
            <person name="Holochova P."/>
            <person name="Kralova S."/>
            <person name="Stankova E."/>
            <person name="Sedo O."/>
            <person name="Micenkova L."/>
            <person name="Svec P."/>
            <person name="Gupta V."/>
            <person name="Sood U."/>
            <person name="Korpole U.S."/>
            <person name="Lal R."/>
        </authorList>
    </citation>
    <scope>NUCLEOTIDE SEQUENCE [LARGE SCALE GENOMIC DNA]</scope>
    <source>
        <strain evidence="2 3">P5252</strain>
    </source>
</reference>
<evidence type="ECO:0000313" key="3">
    <source>
        <dbReference type="Proteomes" id="UP000626554"/>
    </source>
</evidence>
<gene>
    <name evidence="2" type="ORF">HW556_01580</name>
</gene>
<dbReference type="EMBL" id="JABKAV010000002">
    <property type="protein sequence ID" value="NVO83561.1"/>
    <property type="molecule type" value="Genomic_DNA"/>
</dbReference>
<feature type="domain" description="HTH cro/C1-type" evidence="1">
    <location>
        <begin position="1"/>
        <end position="55"/>
    </location>
</feature>
<keyword evidence="3" id="KW-1185">Reference proteome</keyword>
<dbReference type="PROSITE" id="PS50943">
    <property type="entry name" value="HTH_CROC1"/>
    <property type="match status" value="1"/>
</dbReference>
<dbReference type="Gene3D" id="1.10.260.40">
    <property type="entry name" value="lambda repressor-like DNA-binding domains"/>
    <property type="match status" value="1"/>
</dbReference>
<evidence type="ECO:0000259" key="1">
    <source>
        <dbReference type="PROSITE" id="PS50943"/>
    </source>
</evidence>